<feature type="transmembrane region" description="Helical" evidence="7">
    <location>
        <begin position="294"/>
        <end position="312"/>
    </location>
</feature>
<evidence type="ECO:0000259" key="8">
    <source>
        <dbReference type="PROSITE" id="PS50928"/>
    </source>
</evidence>
<accession>A0ABP5HNT3</accession>
<evidence type="ECO:0000256" key="7">
    <source>
        <dbReference type="RuleBase" id="RU363032"/>
    </source>
</evidence>
<dbReference type="SUPFAM" id="SSF161098">
    <property type="entry name" value="MetI-like"/>
    <property type="match status" value="1"/>
</dbReference>
<feature type="transmembrane region" description="Helical" evidence="7">
    <location>
        <begin position="125"/>
        <end position="147"/>
    </location>
</feature>
<dbReference type="Pfam" id="PF00528">
    <property type="entry name" value="BPD_transp_1"/>
    <property type="match status" value="1"/>
</dbReference>
<reference evidence="10" key="1">
    <citation type="journal article" date="2019" name="Int. J. Syst. Evol. Microbiol.">
        <title>The Global Catalogue of Microorganisms (GCM) 10K type strain sequencing project: providing services to taxonomists for standard genome sequencing and annotation.</title>
        <authorList>
            <consortium name="The Broad Institute Genomics Platform"/>
            <consortium name="The Broad Institute Genome Sequencing Center for Infectious Disease"/>
            <person name="Wu L."/>
            <person name="Ma J."/>
        </authorList>
    </citation>
    <scope>NUCLEOTIDE SEQUENCE [LARGE SCALE GENOMIC DNA]</scope>
    <source>
        <strain evidence="10">JCM 15749</strain>
    </source>
</reference>
<dbReference type="InterPro" id="IPR035906">
    <property type="entry name" value="MetI-like_sf"/>
</dbReference>
<dbReference type="EMBL" id="BAAAPY010000010">
    <property type="protein sequence ID" value="GAA2083233.1"/>
    <property type="molecule type" value="Genomic_DNA"/>
</dbReference>
<dbReference type="PROSITE" id="PS50928">
    <property type="entry name" value="ABC_TM1"/>
    <property type="match status" value="1"/>
</dbReference>
<dbReference type="Proteomes" id="UP001501480">
    <property type="component" value="Unassembled WGS sequence"/>
</dbReference>
<organism evidence="9 10">
    <name type="scientific">Aeromicrobium halocynthiae</name>
    <dbReference type="NCBI Taxonomy" id="560557"/>
    <lineage>
        <taxon>Bacteria</taxon>
        <taxon>Bacillati</taxon>
        <taxon>Actinomycetota</taxon>
        <taxon>Actinomycetes</taxon>
        <taxon>Propionibacteriales</taxon>
        <taxon>Nocardioidaceae</taxon>
        <taxon>Aeromicrobium</taxon>
    </lineage>
</organism>
<feature type="transmembrane region" description="Helical" evidence="7">
    <location>
        <begin position="62"/>
        <end position="83"/>
    </location>
</feature>
<keyword evidence="10" id="KW-1185">Reference proteome</keyword>
<dbReference type="PANTHER" id="PTHR32243:SF18">
    <property type="entry name" value="INNER MEMBRANE ABC TRANSPORTER PERMEASE PROTEIN YCJP"/>
    <property type="match status" value="1"/>
</dbReference>
<keyword evidence="6 7" id="KW-0472">Membrane</keyword>
<keyword evidence="4 7" id="KW-0812">Transmembrane</keyword>
<sequence length="325" mass="33999">MRPTVRSRLWAAGTAFVLGFAVANVGVLVVPGVDRWVWLAVAIVLMITGAVGVLLADTARPVSFWAVLGVELMLVLTVLPLLWTFTVATSPGDPPTSMWPRAVSWEPFGGVLAADGLRTSMLTSAAVAAAATAIAMLLAVPASYALVRRRVPGRRWLYLVLVILLVAPLVTLAGPTSVALLDVGMAGRWWSTLPLSLLVALPLASWLSVTVMRAAPWHLRDAVRADGATRRQELRHFAAPALAPGLLVVAGVVFLVTAGDTVAGAALAAGPDAQTLPASLLLAAQTSPAGNSEVAAAGLLWLVPVLVLLLLAPRRIVHLIGRTHR</sequence>
<dbReference type="PANTHER" id="PTHR32243">
    <property type="entry name" value="MALTOSE TRANSPORT SYSTEM PERMEASE-RELATED"/>
    <property type="match status" value="1"/>
</dbReference>
<evidence type="ECO:0000313" key="10">
    <source>
        <dbReference type="Proteomes" id="UP001501480"/>
    </source>
</evidence>
<comment type="similarity">
    <text evidence="7">Belongs to the binding-protein-dependent transport system permease family.</text>
</comment>
<name>A0ABP5HNT3_9ACTN</name>
<feature type="transmembrane region" description="Helical" evidence="7">
    <location>
        <begin position="9"/>
        <end position="30"/>
    </location>
</feature>
<feature type="transmembrane region" description="Helical" evidence="7">
    <location>
        <begin position="156"/>
        <end position="181"/>
    </location>
</feature>
<evidence type="ECO:0000256" key="1">
    <source>
        <dbReference type="ARBA" id="ARBA00004651"/>
    </source>
</evidence>
<evidence type="ECO:0000256" key="6">
    <source>
        <dbReference type="ARBA" id="ARBA00023136"/>
    </source>
</evidence>
<feature type="transmembrane region" description="Helical" evidence="7">
    <location>
        <begin position="36"/>
        <end position="55"/>
    </location>
</feature>
<evidence type="ECO:0000256" key="3">
    <source>
        <dbReference type="ARBA" id="ARBA00022475"/>
    </source>
</evidence>
<protein>
    <recommendedName>
        <fullName evidence="8">ABC transmembrane type-1 domain-containing protein</fullName>
    </recommendedName>
</protein>
<dbReference type="InterPro" id="IPR050901">
    <property type="entry name" value="BP-dep_ABC_trans_perm"/>
</dbReference>
<dbReference type="RefSeq" id="WP_344329330.1">
    <property type="nucleotide sequence ID" value="NZ_BAAAPY010000010.1"/>
</dbReference>
<keyword evidence="5 7" id="KW-1133">Transmembrane helix</keyword>
<evidence type="ECO:0000256" key="5">
    <source>
        <dbReference type="ARBA" id="ARBA00022989"/>
    </source>
</evidence>
<dbReference type="Gene3D" id="1.10.3720.10">
    <property type="entry name" value="MetI-like"/>
    <property type="match status" value="1"/>
</dbReference>
<evidence type="ECO:0000256" key="4">
    <source>
        <dbReference type="ARBA" id="ARBA00022692"/>
    </source>
</evidence>
<gene>
    <name evidence="9" type="ORF">GCM10009821_25350</name>
</gene>
<feature type="transmembrane region" description="Helical" evidence="7">
    <location>
        <begin position="237"/>
        <end position="258"/>
    </location>
</feature>
<feature type="transmembrane region" description="Helical" evidence="7">
    <location>
        <begin position="193"/>
        <end position="216"/>
    </location>
</feature>
<keyword evidence="3" id="KW-1003">Cell membrane</keyword>
<proteinExistence type="inferred from homology"/>
<evidence type="ECO:0000256" key="2">
    <source>
        <dbReference type="ARBA" id="ARBA00022448"/>
    </source>
</evidence>
<evidence type="ECO:0000313" key="9">
    <source>
        <dbReference type="EMBL" id="GAA2083233.1"/>
    </source>
</evidence>
<feature type="domain" description="ABC transmembrane type-1" evidence="8">
    <location>
        <begin position="121"/>
        <end position="312"/>
    </location>
</feature>
<comment type="caution">
    <text evidence="9">The sequence shown here is derived from an EMBL/GenBank/DDBJ whole genome shotgun (WGS) entry which is preliminary data.</text>
</comment>
<dbReference type="InterPro" id="IPR000515">
    <property type="entry name" value="MetI-like"/>
</dbReference>
<keyword evidence="2 7" id="KW-0813">Transport</keyword>
<comment type="subcellular location">
    <subcellularLocation>
        <location evidence="1 7">Cell membrane</location>
        <topology evidence="1 7">Multi-pass membrane protein</topology>
    </subcellularLocation>
</comment>